<organism evidence="6 7">
    <name type="scientific">Euroglyphus maynei</name>
    <name type="common">Mayne's house dust mite</name>
    <dbReference type="NCBI Taxonomy" id="6958"/>
    <lineage>
        <taxon>Eukaryota</taxon>
        <taxon>Metazoa</taxon>
        <taxon>Ecdysozoa</taxon>
        <taxon>Arthropoda</taxon>
        <taxon>Chelicerata</taxon>
        <taxon>Arachnida</taxon>
        <taxon>Acari</taxon>
        <taxon>Acariformes</taxon>
        <taxon>Sarcoptiformes</taxon>
        <taxon>Astigmata</taxon>
        <taxon>Psoroptidia</taxon>
        <taxon>Analgoidea</taxon>
        <taxon>Pyroglyphidae</taxon>
        <taxon>Pyroglyphinae</taxon>
        <taxon>Euroglyphus</taxon>
    </lineage>
</organism>
<evidence type="ECO:0000256" key="3">
    <source>
        <dbReference type="ARBA" id="ARBA00022833"/>
    </source>
</evidence>
<dbReference type="PROSITE" id="PS00028">
    <property type="entry name" value="ZINC_FINGER_C2H2_1"/>
    <property type="match status" value="1"/>
</dbReference>
<dbReference type="Gene3D" id="3.30.160.60">
    <property type="entry name" value="Classic Zinc Finger"/>
    <property type="match status" value="2"/>
</dbReference>
<dbReference type="SUPFAM" id="SSF57667">
    <property type="entry name" value="beta-beta-alpha zinc fingers"/>
    <property type="match status" value="1"/>
</dbReference>
<evidence type="ECO:0000256" key="2">
    <source>
        <dbReference type="ARBA" id="ARBA00022771"/>
    </source>
</evidence>
<evidence type="ECO:0000256" key="4">
    <source>
        <dbReference type="PROSITE-ProRule" id="PRU00042"/>
    </source>
</evidence>
<keyword evidence="7" id="KW-1185">Reference proteome</keyword>
<dbReference type="Pfam" id="PF00096">
    <property type="entry name" value="zf-C2H2"/>
    <property type="match status" value="1"/>
</dbReference>
<keyword evidence="2 4" id="KW-0863">Zinc-finger</keyword>
<evidence type="ECO:0000259" key="5">
    <source>
        <dbReference type="PROSITE" id="PS50157"/>
    </source>
</evidence>
<dbReference type="GO" id="GO:0008270">
    <property type="term" value="F:zinc ion binding"/>
    <property type="evidence" value="ECO:0007669"/>
    <property type="project" value="UniProtKB-KW"/>
</dbReference>
<feature type="domain" description="C2H2-type" evidence="5">
    <location>
        <begin position="21"/>
        <end position="43"/>
    </location>
</feature>
<evidence type="ECO:0000313" key="7">
    <source>
        <dbReference type="Proteomes" id="UP000194236"/>
    </source>
</evidence>
<dbReference type="InterPro" id="IPR036236">
    <property type="entry name" value="Znf_C2H2_sf"/>
</dbReference>
<gene>
    <name evidence="6" type="ORF">BLA29_003750</name>
</gene>
<sequence>MFDQSSNLNKHYLTHMGQKPYQCQDCGDKFSQTSNLAKHMRKHGRNDCNSPSLSPVIVDQPNQLVNHQIPVFMMTNDTMALFSNHNQHNHSNHSRSSTATPVFVTDTNKFISG</sequence>
<dbReference type="AlphaFoldDB" id="A0A1Y3BL37"/>
<dbReference type="OrthoDB" id="6436585at2759"/>
<dbReference type="PROSITE" id="PS50157">
    <property type="entry name" value="ZINC_FINGER_C2H2_2"/>
    <property type="match status" value="1"/>
</dbReference>
<evidence type="ECO:0000256" key="1">
    <source>
        <dbReference type="ARBA" id="ARBA00022723"/>
    </source>
</evidence>
<reference evidence="6 7" key="1">
    <citation type="submission" date="2017-03" db="EMBL/GenBank/DDBJ databases">
        <title>Genome Survey of Euroglyphus maynei.</title>
        <authorList>
            <person name="Arlian L.G."/>
            <person name="Morgan M.S."/>
            <person name="Rider S.D."/>
        </authorList>
    </citation>
    <scope>NUCLEOTIDE SEQUENCE [LARGE SCALE GENOMIC DNA]</scope>
    <source>
        <strain evidence="6">Arlian Lab</strain>
        <tissue evidence="6">Whole body</tissue>
    </source>
</reference>
<keyword evidence="3" id="KW-0862">Zinc</keyword>
<dbReference type="FunFam" id="3.30.160.60:FF:002343">
    <property type="entry name" value="Zinc finger protein 33A"/>
    <property type="match status" value="1"/>
</dbReference>
<keyword evidence="1" id="KW-0479">Metal-binding</keyword>
<dbReference type="PANTHER" id="PTHR23235">
    <property type="entry name" value="KRUEPPEL-LIKE TRANSCRIPTION FACTOR"/>
    <property type="match status" value="1"/>
</dbReference>
<dbReference type="Proteomes" id="UP000194236">
    <property type="component" value="Unassembled WGS sequence"/>
</dbReference>
<dbReference type="EMBL" id="MUJZ01012147">
    <property type="protein sequence ID" value="OTF81711.1"/>
    <property type="molecule type" value="Genomic_DNA"/>
</dbReference>
<accession>A0A1Y3BL37</accession>
<evidence type="ECO:0000313" key="6">
    <source>
        <dbReference type="EMBL" id="OTF81711.1"/>
    </source>
</evidence>
<dbReference type="GO" id="GO:0006355">
    <property type="term" value="P:regulation of DNA-templated transcription"/>
    <property type="evidence" value="ECO:0007669"/>
    <property type="project" value="UniProtKB-ARBA"/>
</dbReference>
<dbReference type="InterPro" id="IPR013087">
    <property type="entry name" value="Znf_C2H2_type"/>
</dbReference>
<protein>
    <recommendedName>
        <fullName evidence="5">C2H2-type domain-containing protein</fullName>
    </recommendedName>
</protein>
<dbReference type="SMART" id="SM00355">
    <property type="entry name" value="ZnF_C2H2"/>
    <property type="match status" value="1"/>
</dbReference>
<name>A0A1Y3BL37_EURMA</name>
<comment type="caution">
    <text evidence="6">The sequence shown here is derived from an EMBL/GenBank/DDBJ whole genome shotgun (WGS) entry which is preliminary data.</text>
</comment>
<proteinExistence type="predicted"/>